<feature type="domain" description="HTH tetR-type" evidence="5">
    <location>
        <begin position="213"/>
        <end position="273"/>
    </location>
</feature>
<dbReference type="PANTHER" id="PTHR47506">
    <property type="entry name" value="TRANSCRIPTIONAL REGULATORY PROTEIN"/>
    <property type="match status" value="1"/>
</dbReference>
<sequence>MTRRTSERFERRKKDIVASAVQALNRKGVRGMTLADVAAQLGIVPTGVIYYFKNKEELAEACFLLAVARYEGFVEQALGAETARERIAAFNRAYFDFRHAVALGEAEHVAVFNDVRALNREAVNVAYVAMFRRIRSLFDGAGAEALTRLERNARTHLLLSEAFWEVVWLSKLEPEDYERAADRTQSLLLDGLMAGGARWDPLPLPDLISEDEADAGELFLRAATQLINEEGYLGASVDKISARLNLTKGAFYYHHETKDELVVACFERTFQIMRRAIRQAERVSANGLQALMTAAAALVECQLSGTSPLLRTSALTTAPVSIQPQLHAKFDGVSDRFAALLSDGIADGSVRPVDVNITAQMLTAMINAAAELHFWTPGLERGQEVDLYVRPFFEGLLTPGAV</sequence>
<evidence type="ECO:0000256" key="4">
    <source>
        <dbReference type="PROSITE-ProRule" id="PRU00335"/>
    </source>
</evidence>
<gene>
    <name evidence="6" type="ORF">GGQ61_004113</name>
</gene>
<reference evidence="6 7" key="1">
    <citation type="submission" date="2020-08" db="EMBL/GenBank/DDBJ databases">
        <title>Genomic Encyclopedia of Type Strains, Phase IV (KMG-IV): sequencing the most valuable type-strain genomes for metagenomic binning, comparative biology and taxonomic classification.</title>
        <authorList>
            <person name="Goeker M."/>
        </authorList>
    </citation>
    <scope>NUCLEOTIDE SEQUENCE [LARGE SCALE GENOMIC DNA]</scope>
    <source>
        <strain evidence="6 7">DSM 21793</strain>
    </source>
</reference>
<dbReference type="Gene3D" id="1.10.10.60">
    <property type="entry name" value="Homeodomain-like"/>
    <property type="match status" value="2"/>
</dbReference>
<dbReference type="PRINTS" id="PR00455">
    <property type="entry name" value="HTHTETR"/>
</dbReference>
<comment type="caution">
    <text evidence="6">The sequence shown here is derived from an EMBL/GenBank/DDBJ whole genome shotgun (WGS) entry which is preliminary data.</text>
</comment>
<dbReference type="SUPFAM" id="SSF46689">
    <property type="entry name" value="Homeodomain-like"/>
    <property type="match status" value="2"/>
</dbReference>
<feature type="DNA-binding region" description="H-T-H motif" evidence="4">
    <location>
        <begin position="33"/>
        <end position="52"/>
    </location>
</feature>
<dbReference type="SUPFAM" id="SSF48498">
    <property type="entry name" value="Tetracyclin repressor-like, C-terminal domain"/>
    <property type="match status" value="1"/>
</dbReference>
<accession>A0A840A5V6</accession>
<evidence type="ECO:0000256" key="3">
    <source>
        <dbReference type="ARBA" id="ARBA00023163"/>
    </source>
</evidence>
<protein>
    <submittedName>
        <fullName evidence="6">AcrR family transcriptional regulator</fullName>
    </submittedName>
</protein>
<dbReference type="InterPro" id="IPR036271">
    <property type="entry name" value="Tet_transcr_reg_TetR-rel_C_sf"/>
</dbReference>
<organism evidence="6 7">
    <name type="scientific">Phenylobacterium haematophilum</name>
    <dbReference type="NCBI Taxonomy" id="98513"/>
    <lineage>
        <taxon>Bacteria</taxon>
        <taxon>Pseudomonadati</taxon>
        <taxon>Pseudomonadota</taxon>
        <taxon>Alphaproteobacteria</taxon>
        <taxon>Caulobacterales</taxon>
        <taxon>Caulobacteraceae</taxon>
        <taxon>Phenylobacterium</taxon>
    </lineage>
</organism>
<dbReference type="EMBL" id="JACIDK010000010">
    <property type="protein sequence ID" value="MBB3893369.1"/>
    <property type="molecule type" value="Genomic_DNA"/>
</dbReference>
<dbReference type="InterPro" id="IPR001647">
    <property type="entry name" value="HTH_TetR"/>
</dbReference>
<dbReference type="Proteomes" id="UP000530564">
    <property type="component" value="Unassembled WGS sequence"/>
</dbReference>
<keyword evidence="1" id="KW-0805">Transcription regulation</keyword>
<dbReference type="Pfam" id="PF00440">
    <property type="entry name" value="TetR_N"/>
    <property type="match status" value="2"/>
</dbReference>
<keyword evidence="2 4" id="KW-0238">DNA-binding</keyword>
<dbReference type="GO" id="GO:0003677">
    <property type="term" value="F:DNA binding"/>
    <property type="evidence" value="ECO:0007669"/>
    <property type="project" value="UniProtKB-UniRule"/>
</dbReference>
<dbReference type="PANTHER" id="PTHR47506:SF6">
    <property type="entry name" value="HTH-TYPE TRANSCRIPTIONAL REPRESSOR NEMR"/>
    <property type="match status" value="1"/>
</dbReference>
<keyword evidence="3" id="KW-0804">Transcription</keyword>
<evidence type="ECO:0000259" key="5">
    <source>
        <dbReference type="PROSITE" id="PS50977"/>
    </source>
</evidence>
<feature type="DNA-binding region" description="H-T-H motif" evidence="4">
    <location>
        <begin position="236"/>
        <end position="255"/>
    </location>
</feature>
<evidence type="ECO:0000256" key="2">
    <source>
        <dbReference type="ARBA" id="ARBA00023125"/>
    </source>
</evidence>
<dbReference type="PROSITE" id="PS50977">
    <property type="entry name" value="HTH_TETR_2"/>
    <property type="match status" value="2"/>
</dbReference>
<evidence type="ECO:0000256" key="1">
    <source>
        <dbReference type="ARBA" id="ARBA00023015"/>
    </source>
</evidence>
<feature type="domain" description="HTH tetR-type" evidence="5">
    <location>
        <begin position="10"/>
        <end position="70"/>
    </location>
</feature>
<dbReference type="Gene3D" id="1.10.357.10">
    <property type="entry name" value="Tetracycline Repressor, domain 2"/>
    <property type="match status" value="2"/>
</dbReference>
<proteinExistence type="predicted"/>
<dbReference type="RefSeq" id="WP_183776882.1">
    <property type="nucleotide sequence ID" value="NZ_JACIDK010000010.1"/>
</dbReference>
<evidence type="ECO:0000313" key="7">
    <source>
        <dbReference type="Proteomes" id="UP000530564"/>
    </source>
</evidence>
<dbReference type="InterPro" id="IPR009057">
    <property type="entry name" value="Homeodomain-like_sf"/>
</dbReference>
<dbReference type="AlphaFoldDB" id="A0A840A5V6"/>
<keyword evidence="7" id="KW-1185">Reference proteome</keyword>
<name>A0A840A5V6_9CAUL</name>
<evidence type="ECO:0000313" key="6">
    <source>
        <dbReference type="EMBL" id="MBB3893369.1"/>
    </source>
</evidence>